<proteinExistence type="predicted"/>
<evidence type="ECO:0000313" key="2">
    <source>
        <dbReference type="Proteomes" id="UP000295543"/>
    </source>
</evidence>
<protein>
    <submittedName>
        <fullName evidence="1">Uncharacterized protein</fullName>
    </submittedName>
</protein>
<dbReference type="EMBL" id="SMTG01000002">
    <property type="protein sequence ID" value="TDK33500.1"/>
    <property type="molecule type" value="Genomic_DNA"/>
</dbReference>
<name>A0A4R5UEF0_9GAMM</name>
<dbReference type="AlphaFoldDB" id="A0A4R5UEF0"/>
<reference evidence="1 2" key="1">
    <citation type="submission" date="2019-03" db="EMBL/GenBank/DDBJ databases">
        <title>Luteimonas zhaokaii sp.nov., isolated from the rectal contents of Plateau pika in Yushu, Qinghai Province, China.</title>
        <authorList>
            <person name="Zhang G."/>
        </authorList>
    </citation>
    <scope>NUCLEOTIDE SEQUENCE [LARGE SCALE GENOMIC DNA]</scope>
    <source>
        <strain evidence="1 2">THG-MD21</strain>
    </source>
</reference>
<dbReference type="RefSeq" id="WP_133392946.1">
    <property type="nucleotide sequence ID" value="NZ_SMTG01000002.1"/>
</dbReference>
<organism evidence="1 2">
    <name type="scientific">Luteimonas terrae</name>
    <dbReference type="NCBI Taxonomy" id="1530191"/>
    <lineage>
        <taxon>Bacteria</taxon>
        <taxon>Pseudomonadati</taxon>
        <taxon>Pseudomonadota</taxon>
        <taxon>Gammaproteobacteria</taxon>
        <taxon>Lysobacterales</taxon>
        <taxon>Lysobacteraceae</taxon>
        <taxon>Luteimonas</taxon>
    </lineage>
</organism>
<dbReference type="Proteomes" id="UP000295543">
    <property type="component" value="Unassembled WGS sequence"/>
</dbReference>
<evidence type="ECO:0000313" key="1">
    <source>
        <dbReference type="EMBL" id="TDK33500.1"/>
    </source>
</evidence>
<gene>
    <name evidence="1" type="ORF">E2F49_05680</name>
</gene>
<sequence length="181" mass="19259">MTEDFTARSLAARLLARHRASAARARRLRILCALLLPIAVGACASQPGQRPVDAEPVAERELPVRPGSNPNIPAQPNGQVALAQGVFRVHLSNIRCVRAPCPNGYMVSDIEGQPPALRPGVPQPVARMPEQVRFDAASGGAVPPGLVEKAHVGDGIVVEGRAWLIEGGRTLRVEVARLLDE</sequence>
<keyword evidence="2" id="KW-1185">Reference proteome</keyword>
<comment type="caution">
    <text evidence="1">The sequence shown here is derived from an EMBL/GenBank/DDBJ whole genome shotgun (WGS) entry which is preliminary data.</text>
</comment>
<dbReference type="OrthoDB" id="5975178at2"/>
<accession>A0A4R5UEF0</accession>